<accession>A0ABP0SKH7</accession>
<keyword evidence="2" id="KW-0812">Transmembrane</keyword>
<evidence type="ECO:0000256" key="2">
    <source>
        <dbReference type="SAM" id="Phobius"/>
    </source>
</evidence>
<evidence type="ECO:0000313" key="3">
    <source>
        <dbReference type="EMBL" id="CAK9112862.1"/>
    </source>
</evidence>
<feature type="transmembrane region" description="Helical" evidence="2">
    <location>
        <begin position="12"/>
        <end position="33"/>
    </location>
</feature>
<gene>
    <name evidence="3" type="ORF">CCMP2556_LOCUS52283</name>
    <name evidence="4" type="ORF">CCMP2556_LOCUS52284</name>
</gene>
<keyword evidence="5" id="KW-1185">Reference proteome</keyword>
<comment type="caution">
    <text evidence="3">The sequence shown here is derived from an EMBL/GenBank/DDBJ whole genome shotgun (WGS) entry which is preliminary data.</text>
</comment>
<evidence type="ECO:0000313" key="4">
    <source>
        <dbReference type="EMBL" id="CAK9112866.1"/>
    </source>
</evidence>
<keyword evidence="2" id="KW-0472">Membrane</keyword>
<organism evidence="3 5">
    <name type="scientific">Durusdinium trenchii</name>
    <dbReference type="NCBI Taxonomy" id="1381693"/>
    <lineage>
        <taxon>Eukaryota</taxon>
        <taxon>Sar</taxon>
        <taxon>Alveolata</taxon>
        <taxon>Dinophyceae</taxon>
        <taxon>Suessiales</taxon>
        <taxon>Symbiodiniaceae</taxon>
        <taxon>Durusdinium</taxon>
    </lineage>
</organism>
<reference evidence="3 5" key="1">
    <citation type="submission" date="2024-02" db="EMBL/GenBank/DDBJ databases">
        <authorList>
            <person name="Chen Y."/>
            <person name="Shah S."/>
            <person name="Dougan E. K."/>
            <person name="Thang M."/>
            <person name="Chan C."/>
        </authorList>
    </citation>
    <scope>NUCLEOTIDE SEQUENCE [LARGE SCALE GENOMIC DNA]</scope>
</reference>
<proteinExistence type="predicted"/>
<name>A0ABP0SKH7_9DINO</name>
<sequence>MDPWIPSGRFRVYAASFGIVLLGLGSALWYLGWSSLPCFGLSAPSPPVRTTPGRQGKWTELDMPHLEVIDPAVQPVSATAVMPPPGVPQVPVGEPPGLSSGEPSRVSQPVEIEPYIPGTRVRVLHVAPYEALTGQCGKVVEHRADGVTICLDSGLTLQQMPKHAVSTFLGSPGVNDTISRDSVYAPFSLSSPPSKLQTQACRLKDAVTKAAALSATTPSWGALFWQAVKNEKDIYQLEPEVQSELKKSLQELETLGGPTHGSGGAFARVADVGTGGNPEQMAWHLRLPADLQRAAPELYRNIRSEGCSSVRQWVNDQHPTLELKQSSGYQDLFTAATIVDFELADCKSEAAIMHRLGTSDTLEIQLRKLGAYVYYRRTKDRTGANRMLGVRGVTAVHEQVTHPASCCVTETEAEEFKRRLDGFALLPLPTPERPEWKRHRSARLRTRQKHRLQVWRVACGLVNTINALNYGEVDTKLTSPEAARFGRVKATAARTHVVQRLLSEASAIARERRSCGLTGVQSSRAVASLLKQPVDDLGYMNFCKVKQVPLEAARLVEPPDTRAIDMLAALPAEDACFYEHESNVIDVEGKSESMFKELESHYGFIGGSEQEYLKYLERDDVQHLWQWDHMRNIRAIAGVSAVPKKNPEQQRKLIMQVAANYMMVDPSSRAHLGMDGGGALSRCYVPSGKLGVSICDEDSAFTFVRVPEWMTRWQGGPPVRAAKVWHLLPPDLKSEITDPLLEFVSPRYLRLAMGGSHSVYILMRINLEHIGRALFQYIGRVNDEETTVLHPSACDKSIVEEFCKDMISDSAWKRRQDIRKQAVDNVAAGFTVSQWCDAVRATKRQGHRVFVWMHFFAGRRQDGDVEEFAQKLAEAKGLQLMYISIDLATDHRWDLTIPCTFHALYQLVEEGLVDGVLGEPPCSTVASSRHVPLTNGPRPLRFRHCFWGREDLKLWERARVLEANCLWLNYMSLCEGVSSRGGVHLFAHPADPGVDPYPSLWQTAEMINMERRTGAIRVHLHPCHYGGPEAKLTCLSGTVHGLIQHDGAQCPGLSDTHTHGPPVGRTFPRALCEAIAKMFIDTFVHFEATNTGPTGALRLTKDVAAPRVTAWSTWCEQRRHGAVLLNEATVRRQAVVLSPLQSAVYVHVDDTVRLSDASQGPIFCDKIMDGLVSALEEVGFGVSQQERNDSATKVVGYEVIRNPAGFRLPIKKMVLLMEALKFVASCKMVRIRVLHALVGVWVFGALLRRELLSVPQAVFSFLTFHEEAEEKEATWWPSARREVLAMARLVPLMTCRVGSPLPQWLFATDAMGANELDSGGYGIVMTKITEHEALDLLRQSNAEGRAIAGLDSMHGAKFPGRALTPTVPFTLLSEELFCPERWVLVESGRWRFSEHITLGESRTVVKLLRKIAAVPELHGSLVLSLQDNRPTACSMTKGRSPSFPLNRLLRQKAAVCLAGNLRVLLPWVESGKQPADESSRQC</sequence>
<evidence type="ECO:0000313" key="5">
    <source>
        <dbReference type="Proteomes" id="UP001642484"/>
    </source>
</evidence>
<dbReference type="Proteomes" id="UP001642484">
    <property type="component" value="Unassembled WGS sequence"/>
</dbReference>
<feature type="region of interest" description="Disordered" evidence="1">
    <location>
        <begin position="80"/>
        <end position="106"/>
    </location>
</feature>
<dbReference type="EMBL" id="CAXAMN010027775">
    <property type="protein sequence ID" value="CAK9112862.1"/>
    <property type="molecule type" value="Genomic_DNA"/>
</dbReference>
<keyword evidence="2" id="KW-1133">Transmembrane helix</keyword>
<dbReference type="EMBL" id="CAXAMN010027776">
    <property type="protein sequence ID" value="CAK9112866.1"/>
    <property type="molecule type" value="Genomic_DNA"/>
</dbReference>
<protein>
    <submittedName>
        <fullName evidence="3">Uncharacterized protein</fullName>
    </submittedName>
</protein>
<evidence type="ECO:0000256" key="1">
    <source>
        <dbReference type="SAM" id="MobiDB-lite"/>
    </source>
</evidence>